<sequence length="334" mass="36950">MVGDEDPTARQLRLLLTLADELHFGHAATRLHLTQPALSQQIRSLEHRLGVQLFERSSRRVELTPEGQALLPFARKVIDAMADLRNTVRRSTLGSDNLTFGLSENATVLAATNSALSMLRELHPTLNISIRVVDFVERTIMLEKGEIDAAFVYLPVSDDLCAQPLTTEPRVVCVSTSDPLADRHSVRLHELASHQVVGLAPEVSQAERSFWAVDPRLDGSAVSYTTHQVTKCEALLSAVSFDRAIAFVPAVTAELYPRPNIRYLPVQDVPPCTFGLAWPASAREKPQIAMLEDMCHRLRRRGVPTGTMQSPGVPQHAVRRNVRRGQRTAGSPRV</sequence>
<dbReference type="Proteomes" id="UP001597024">
    <property type="component" value="Unassembled WGS sequence"/>
</dbReference>
<evidence type="ECO:0000256" key="2">
    <source>
        <dbReference type="ARBA" id="ARBA00023015"/>
    </source>
</evidence>
<dbReference type="PANTHER" id="PTHR30346">
    <property type="entry name" value="TRANSCRIPTIONAL DUAL REGULATOR HCAR-RELATED"/>
    <property type="match status" value="1"/>
</dbReference>
<feature type="region of interest" description="Disordered" evidence="5">
    <location>
        <begin position="302"/>
        <end position="334"/>
    </location>
</feature>
<comment type="caution">
    <text evidence="7">The sequence shown here is derived from an EMBL/GenBank/DDBJ whole genome shotgun (WGS) entry which is preliminary data.</text>
</comment>
<evidence type="ECO:0000313" key="7">
    <source>
        <dbReference type="EMBL" id="MFD0883521.1"/>
    </source>
</evidence>
<name>A0ABW3DL79_9ACTN</name>
<proteinExistence type="inferred from homology"/>
<keyword evidence="8" id="KW-1185">Reference proteome</keyword>
<feature type="domain" description="HTH lysR-type" evidence="6">
    <location>
        <begin position="7"/>
        <end position="64"/>
    </location>
</feature>
<dbReference type="PROSITE" id="PS50931">
    <property type="entry name" value="HTH_LYSR"/>
    <property type="match status" value="1"/>
</dbReference>
<dbReference type="Pfam" id="PF03466">
    <property type="entry name" value="LysR_substrate"/>
    <property type="match status" value="1"/>
</dbReference>
<dbReference type="InterPro" id="IPR000847">
    <property type="entry name" value="LysR_HTH_N"/>
</dbReference>
<evidence type="ECO:0000256" key="1">
    <source>
        <dbReference type="ARBA" id="ARBA00009437"/>
    </source>
</evidence>
<evidence type="ECO:0000256" key="5">
    <source>
        <dbReference type="SAM" id="MobiDB-lite"/>
    </source>
</evidence>
<gene>
    <name evidence="7" type="ORF">ACFQ08_02970</name>
</gene>
<dbReference type="SUPFAM" id="SSF46785">
    <property type="entry name" value="Winged helix' DNA-binding domain"/>
    <property type="match status" value="1"/>
</dbReference>
<keyword evidence="4" id="KW-0804">Transcription</keyword>
<organism evidence="7 8">
    <name type="scientific">Streptosporangium algeriense</name>
    <dbReference type="NCBI Taxonomy" id="1682748"/>
    <lineage>
        <taxon>Bacteria</taxon>
        <taxon>Bacillati</taxon>
        <taxon>Actinomycetota</taxon>
        <taxon>Actinomycetes</taxon>
        <taxon>Streptosporangiales</taxon>
        <taxon>Streptosporangiaceae</taxon>
        <taxon>Streptosporangium</taxon>
    </lineage>
</organism>
<accession>A0ABW3DL79</accession>
<evidence type="ECO:0000259" key="6">
    <source>
        <dbReference type="PROSITE" id="PS50931"/>
    </source>
</evidence>
<dbReference type="PRINTS" id="PR00039">
    <property type="entry name" value="HTHLYSR"/>
</dbReference>
<dbReference type="SUPFAM" id="SSF53850">
    <property type="entry name" value="Periplasmic binding protein-like II"/>
    <property type="match status" value="1"/>
</dbReference>
<dbReference type="InterPro" id="IPR036388">
    <property type="entry name" value="WH-like_DNA-bd_sf"/>
</dbReference>
<reference evidence="8" key="1">
    <citation type="journal article" date="2019" name="Int. J. Syst. Evol. Microbiol.">
        <title>The Global Catalogue of Microorganisms (GCM) 10K type strain sequencing project: providing services to taxonomists for standard genome sequencing and annotation.</title>
        <authorList>
            <consortium name="The Broad Institute Genomics Platform"/>
            <consortium name="The Broad Institute Genome Sequencing Center for Infectious Disease"/>
            <person name="Wu L."/>
            <person name="Ma J."/>
        </authorList>
    </citation>
    <scope>NUCLEOTIDE SEQUENCE [LARGE SCALE GENOMIC DNA]</scope>
    <source>
        <strain evidence="8">CCUG 62974</strain>
    </source>
</reference>
<dbReference type="EMBL" id="JBHTHX010000045">
    <property type="protein sequence ID" value="MFD0883521.1"/>
    <property type="molecule type" value="Genomic_DNA"/>
</dbReference>
<feature type="compositionally biased region" description="Basic residues" evidence="5">
    <location>
        <begin position="317"/>
        <end position="326"/>
    </location>
</feature>
<dbReference type="Gene3D" id="3.40.190.10">
    <property type="entry name" value="Periplasmic binding protein-like II"/>
    <property type="match status" value="2"/>
</dbReference>
<dbReference type="PANTHER" id="PTHR30346:SF0">
    <property type="entry name" value="HCA OPERON TRANSCRIPTIONAL ACTIVATOR HCAR"/>
    <property type="match status" value="1"/>
</dbReference>
<dbReference type="InterPro" id="IPR036390">
    <property type="entry name" value="WH_DNA-bd_sf"/>
</dbReference>
<evidence type="ECO:0000256" key="3">
    <source>
        <dbReference type="ARBA" id="ARBA00023125"/>
    </source>
</evidence>
<dbReference type="Gene3D" id="1.10.10.10">
    <property type="entry name" value="Winged helix-like DNA-binding domain superfamily/Winged helix DNA-binding domain"/>
    <property type="match status" value="1"/>
</dbReference>
<dbReference type="Pfam" id="PF00126">
    <property type="entry name" value="HTH_1"/>
    <property type="match status" value="1"/>
</dbReference>
<comment type="similarity">
    <text evidence="1">Belongs to the LysR transcriptional regulatory family.</text>
</comment>
<protein>
    <submittedName>
        <fullName evidence="7">LysR family transcriptional regulator</fullName>
    </submittedName>
</protein>
<dbReference type="CDD" id="cd05466">
    <property type="entry name" value="PBP2_LTTR_substrate"/>
    <property type="match status" value="1"/>
</dbReference>
<keyword evidence="3" id="KW-0238">DNA-binding</keyword>
<evidence type="ECO:0000313" key="8">
    <source>
        <dbReference type="Proteomes" id="UP001597024"/>
    </source>
</evidence>
<keyword evidence="2" id="KW-0805">Transcription regulation</keyword>
<dbReference type="InterPro" id="IPR005119">
    <property type="entry name" value="LysR_subst-bd"/>
</dbReference>
<evidence type="ECO:0000256" key="4">
    <source>
        <dbReference type="ARBA" id="ARBA00023163"/>
    </source>
</evidence>